<reference evidence="2 3" key="1">
    <citation type="submission" date="2018-08" db="EMBL/GenBank/DDBJ databases">
        <title>Henriciella mobilis sp. nov., isolated from seawater.</title>
        <authorList>
            <person name="Cheng H."/>
            <person name="Wu Y.-H."/>
            <person name="Xu X.-W."/>
            <person name="Guo L.-L."/>
        </authorList>
    </citation>
    <scope>NUCLEOTIDE SEQUENCE [LARGE SCALE GENOMIC DNA]</scope>
    <source>
        <strain evidence="2 3">JN25</strain>
    </source>
</reference>
<dbReference type="InterPro" id="IPR006680">
    <property type="entry name" value="Amidohydro-rel"/>
</dbReference>
<dbReference type="GO" id="GO:0016810">
    <property type="term" value="F:hydrolase activity, acting on carbon-nitrogen (but not peptide) bonds"/>
    <property type="evidence" value="ECO:0007669"/>
    <property type="project" value="InterPro"/>
</dbReference>
<dbReference type="InterPro" id="IPR051781">
    <property type="entry name" value="Metallo-dep_Hydrolase"/>
</dbReference>
<dbReference type="EMBL" id="QWFX01000016">
    <property type="protein sequence ID" value="RIJ26721.1"/>
    <property type="molecule type" value="Genomic_DNA"/>
</dbReference>
<dbReference type="OrthoDB" id="9765769at2"/>
<dbReference type="Pfam" id="PF01979">
    <property type="entry name" value="Amidohydro_1"/>
    <property type="match status" value="1"/>
</dbReference>
<dbReference type="AlphaFoldDB" id="A0A399R8B9"/>
<proteinExistence type="predicted"/>
<dbReference type="InterPro" id="IPR011059">
    <property type="entry name" value="Metal-dep_hydrolase_composite"/>
</dbReference>
<protein>
    <submittedName>
        <fullName evidence="2">Amidohydrolase</fullName>
    </submittedName>
</protein>
<dbReference type="Gene3D" id="2.30.40.10">
    <property type="entry name" value="Urease, subunit C, domain 1"/>
    <property type="match status" value="1"/>
</dbReference>
<dbReference type="Gene3D" id="3.30.110.90">
    <property type="entry name" value="Amidohydrolase"/>
    <property type="match status" value="1"/>
</dbReference>
<evidence type="ECO:0000313" key="3">
    <source>
        <dbReference type="Proteomes" id="UP000266385"/>
    </source>
</evidence>
<organism evidence="2 3">
    <name type="scientific">Henriciella mobilis</name>
    <dbReference type="NCBI Taxonomy" id="2305467"/>
    <lineage>
        <taxon>Bacteria</taxon>
        <taxon>Pseudomonadati</taxon>
        <taxon>Pseudomonadota</taxon>
        <taxon>Alphaproteobacteria</taxon>
        <taxon>Hyphomonadales</taxon>
        <taxon>Hyphomonadaceae</taxon>
        <taxon>Henriciella</taxon>
    </lineage>
</organism>
<comment type="caution">
    <text evidence="2">The sequence shown here is derived from an EMBL/GenBank/DDBJ whole genome shotgun (WGS) entry which is preliminary data.</text>
</comment>
<feature type="domain" description="Amidohydrolase-related" evidence="1">
    <location>
        <begin position="102"/>
        <end position="458"/>
    </location>
</feature>
<keyword evidence="2" id="KW-0378">Hydrolase</keyword>
<sequence>MSILITIFGFVRRAAVALSFVAAGVQGQVVAQTRENLLAPYLVAPGDDFLINGVMIPGFEDDTGRVPRDILFLNGRIAGLGAAGTLAAPDHVLRIDGRGKSLLPGLVGMHNHLHMPGAPSMGDVAARLYLASGVTTIQTAGSADPIGELRLAREIERGTVPGPRILASAPYITGPGGNAPMDKPADAEAARRFVDEWADRGVSTIKLYRHTDSDIAAIIIDQAHKRGLRVTGHLCSITYAEAAEMGIDGLEHGLHPASDMVPDKPRGVCVPSLDAKAAMDIDDPQIRSLIETLVSKGVELTSTLAILESRFPHRPQADERALKLLAPQLADAARARTKAMNESAATPSTDPAYWSLLTAFERRFVEAGGRLLAGPDTGRHVLPGLGDQRNFELLREAGFSTSQTIAIMSLNGARALGLDDEIGRIEPGYRADLVLVVGDIEADPAAIRNIEIVFKAGRAYDPKRLTDGLEGRVGLP</sequence>
<dbReference type="PANTHER" id="PTHR43135:SF3">
    <property type="entry name" value="ALPHA-D-RIBOSE 1-METHYLPHOSPHONATE 5-TRIPHOSPHATE DIPHOSPHATASE"/>
    <property type="match status" value="1"/>
</dbReference>
<dbReference type="PANTHER" id="PTHR43135">
    <property type="entry name" value="ALPHA-D-RIBOSE 1-METHYLPHOSPHONATE 5-TRIPHOSPHATE DIPHOSPHATASE"/>
    <property type="match status" value="1"/>
</dbReference>
<dbReference type="RefSeq" id="WP_119377615.1">
    <property type="nucleotide sequence ID" value="NZ_QWFX01000016.1"/>
</dbReference>
<keyword evidence="3" id="KW-1185">Reference proteome</keyword>
<dbReference type="Proteomes" id="UP000266385">
    <property type="component" value="Unassembled WGS sequence"/>
</dbReference>
<dbReference type="SUPFAM" id="SSF51338">
    <property type="entry name" value="Composite domain of metallo-dependent hydrolases"/>
    <property type="match status" value="1"/>
</dbReference>
<gene>
    <name evidence="2" type="ORF">D1223_17400</name>
</gene>
<accession>A0A399R8B9</accession>
<evidence type="ECO:0000259" key="1">
    <source>
        <dbReference type="Pfam" id="PF01979"/>
    </source>
</evidence>
<dbReference type="Gene3D" id="1.20.58.520">
    <property type="entry name" value="Amidohydrolase"/>
    <property type="match status" value="1"/>
</dbReference>
<name>A0A399R8B9_9PROT</name>
<dbReference type="SUPFAM" id="SSF51556">
    <property type="entry name" value="Metallo-dependent hydrolases"/>
    <property type="match status" value="1"/>
</dbReference>
<evidence type="ECO:0000313" key="2">
    <source>
        <dbReference type="EMBL" id="RIJ26721.1"/>
    </source>
</evidence>
<dbReference type="Gene3D" id="3.40.50.10910">
    <property type="entry name" value="Amidohydrolase"/>
    <property type="match status" value="1"/>
</dbReference>
<dbReference type="InterPro" id="IPR032466">
    <property type="entry name" value="Metal_Hydrolase"/>
</dbReference>